<evidence type="ECO:0000313" key="3">
    <source>
        <dbReference type="Proteomes" id="UP000062519"/>
    </source>
</evidence>
<dbReference type="Proteomes" id="UP000062519">
    <property type="component" value="Chromosome 1"/>
</dbReference>
<organism evidence="2 3">
    <name type="scientific">Burkholderia mayonis</name>
    <dbReference type="NCBI Taxonomy" id="1385591"/>
    <lineage>
        <taxon>Bacteria</taxon>
        <taxon>Pseudomonadati</taxon>
        <taxon>Pseudomonadota</taxon>
        <taxon>Betaproteobacteria</taxon>
        <taxon>Burkholderiales</taxon>
        <taxon>Burkholderiaceae</taxon>
        <taxon>Burkholderia</taxon>
        <taxon>pseudomallei group</taxon>
    </lineage>
</organism>
<protein>
    <submittedName>
        <fullName evidence="2">Uncharacterized protein</fullName>
    </submittedName>
</protein>
<accession>A0A1B4FE39</accession>
<keyword evidence="3" id="KW-1185">Reference proteome</keyword>
<evidence type="ECO:0000313" key="2">
    <source>
        <dbReference type="EMBL" id="AOJ01822.1"/>
    </source>
</evidence>
<sequence>MARRRVSPRDASRRRPAFARSGSGESPNVRRNSKIASKPPELAQPSASMTFDAPRSCARRSSSSARQAAMATLGGMCQAKGYRVECHLRECVIPRGAPVSPQMILRFIAEKVLGGLPKPY</sequence>
<proteinExistence type="predicted"/>
<gene>
    <name evidence="2" type="ORF">WS70_08250</name>
</gene>
<dbReference type="EMBL" id="CP013386">
    <property type="protein sequence ID" value="AOJ01822.1"/>
    <property type="molecule type" value="Genomic_DNA"/>
</dbReference>
<evidence type="ECO:0000256" key="1">
    <source>
        <dbReference type="SAM" id="MobiDB-lite"/>
    </source>
</evidence>
<feature type="region of interest" description="Disordered" evidence="1">
    <location>
        <begin position="1"/>
        <end position="54"/>
    </location>
</feature>
<dbReference type="AlphaFoldDB" id="A0A1B4FE39"/>
<name>A0A1B4FE39_9BURK</name>
<dbReference type="KEGG" id="buu:WS70_08250"/>
<reference evidence="2 3" key="1">
    <citation type="submission" date="2015-12" db="EMBL/GenBank/DDBJ databases">
        <title>Diversity of Burkholderia near neighbor genomes.</title>
        <authorList>
            <person name="Sahl J."/>
            <person name="Wagner D."/>
            <person name="Keim P."/>
        </authorList>
    </citation>
    <scope>NUCLEOTIDE SEQUENCE [LARGE SCALE GENOMIC DNA]</scope>
    <source>
        <strain evidence="2 3">BDU6</strain>
    </source>
</reference>